<dbReference type="Proteomes" id="UP000531561">
    <property type="component" value="Unassembled WGS sequence"/>
</dbReference>
<keyword evidence="2" id="KW-1185">Reference proteome</keyword>
<name>A0A8H6AUF7_9HELO</name>
<dbReference type="RefSeq" id="XP_037192655.1">
    <property type="nucleotide sequence ID" value="XM_037335560.1"/>
</dbReference>
<sequence>MTTEGSLEEESPWLESQWYPPLDKVKRFWYDCDKFDPTYNYEENEVKWRIQNGSWPMNQSLKEIDDDPDAWLICNLILRRSQGRSPSADWYDEKDDSSYHITDAPMPPPKATFHKRSTRRFRAGGDIPLTGLLDTRTWMTNSAVWSIGYSGILKMGFIHLQHDITHHSVTLNWMKGKLSPEQAERFKIPEVIRYEVQMKRHITFETQLYGLNFEQAWPILSPQQRENVITAVKDFCFELSKIKGDKIESVEGKGIMDQVLPVHYELGVSPYDPAGMQASWASTALAPGLSEFCFTHNALYPDHIMLMDYPNGGYSDLRVPTIGLTGWSLAGFVPLVWVRTKFVVAQLYDMLPVQRLDVKLNSGIRPNELHKYKWSAYRGLGRAPYSMPEIRGLYWRANPMAARFRGTDFVNGRSALMSYGGADAEAHIAQEEAEEEERMRNRHGKK</sequence>
<proteinExistence type="predicted"/>
<dbReference type="EMBL" id="JABFCT010000008">
    <property type="protein sequence ID" value="KAF5873709.1"/>
    <property type="molecule type" value="Genomic_DNA"/>
</dbReference>
<protein>
    <submittedName>
        <fullName evidence="1">Uncharacterized protein</fullName>
    </submittedName>
</protein>
<gene>
    <name evidence="1" type="ORF">Bfra_005173</name>
</gene>
<reference evidence="1 2" key="1">
    <citation type="journal article" date="2020" name="Phytopathology">
        <title>A high-quality genome resource of Botrytis fragariae, a new and rapidly spreading fungal pathogen causing strawberry gray mold in the U.S.A.</title>
        <authorList>
            <person name="Wu Y."/>
            <person name="Saski C.A."/>
            <person name="Schnabel G."/>
            <person name="Xiao S."/>
            <person name="Hu M."/>
        </authorList>
    </citation>
    <scope>NUCLEOTIDE SEQUENCE [LARGE SCALE GENOMIC DNA]</scope>
    <source>
        <strain evidence="1 2">BVB16</strain>
    </source>
</reference>
<organism evidence="1 2">
    <name type="scientific">Botrytis fragariae</name>
    <dbReference type="NCBI Taxonomy" id="1964551"/>
    <lineage>
        <taxon>Eukaryota</taxon>
        <taxon>Fungi</taxon>
        <taxon>Dikarya</taxon>
        <taxon>Ascomycota</taxon>
        <taxon>Pezizomycotina</taxon>
        <taxon>Leotiomycetes</taxon>
        <taxon>Helotiales</taxon>
        <taxon>Sclerotiniaceae</taxon>
        <taxon>Botrytis</taxon>
    </lineage>
</organism>
<evidence type="ECO:0000313" key="2">
    <source>
        <dbReference type="Proteomes" id="UP000531561"/>
    </source>
</evidence>
<accession>A0A8H6AUF7</accession>
<comment type="caution">
    <text evidence="1">The sequence shown here is derived from an EMBL/GenBank/DDBJ whole genome shotgun (WGS) entry which is preliminary data.</text>
</comment>
<dbReference type="GeneID" id="59259252"/>
<dbReference type="OrthoDB" id="5404599at2759"/>
<evidence type="ECO:0000313" key="1">
    <source>
        <dbReference type="EMBL" id="KAF5873709.1"/>
    </source>
</evidence>
<dbReference type="AlphaFoldDB" id="A0A8H6AUF7"/>